<gene>
    <name evidence="1" type="primary">RNR1</name>
    <name evidence="1" type="ORF">SNAT2548_LOCUS4667</name>
</gene>
<accession>A0A812IKJ4</accession>
<evidence type="ECO:0000313" key="1">
    <source>
        <dbReference type="EMBL" id="CAE7039312.1"/>
    </source>
</evidence>
<dbReference type="SUPFAM" id="SSF54495">
    <property type="entry name" value="UBC-like"/>
    <property type="match status" value="1"/>
</dbReference>
<comment type="caution">
    <text evidence="1">The sequence shown here is derived from an EMBL/GenBank/DDBJ whole genome shotgun (WGS) entry which is preliminary data.</text>
</comment>
<evidence type="ECO:0000313" key="2">
    <source>
        <dbReference type="Proteomes" id="UP000604046"/>
    </source>
</evidence>
<proteinExistence type="predicted"/>
<protein>
    <submittedName>
        <fullName evidence="1">RNR1 protein</fullName>
    </submittedName>
</protein>
<name>A0A812IKJ4_9DINO</name>
<dbReference type="OrthoDB" id="426198at2759"/>
<dbReference type="AlphaFoldDB" id="A0A812IKJ4"/>
<keyword evidence="2" id="KW-1185">Reference proteome</keyword>
<dbReference type="InterPro" id="IPR016135">
    <property type="entry name" value="UBQ-conjugating_enzyme/RWD"/>
</dbReference>
<sequence>MDEEREALEAVYDTDFEADGSTWRVKLPELNAVLVLRLGGGYPESDPPSPSLEFDPWPKGGDAFARRVTQDLLGQFEPGAGCVIQWVEYVKEAWASSPPEASTALEAKAPASEVPEEKPSSVKLTPALARAVGASLSSAGFTEWSPGLFAHSDRGVTAEVRDDLTITVDGVDAEDLVDWAAMQLAAEPQSFGARLLEWVTAQRSPEPGFLEEDAEAVGGPDFLPSAEELGVKKERELLVLTWGKALRKSAPPESQHNFNAGILNGRGGGADLKSMNGLWDEVQSNVASCGLFPRWISMVCAKVEHSDLSCISINCTKGRHRSVAAAEILRKTYYPNATVKHLTIY</sequence>
<reference evidence="1" key="1">
    <citation type="submission" date="2021-02" db="EMBL/GenBank/DDBJ databases">
        <authorList>
            <person name="Dougan E. K."/>
            <person name="Rhodes N."/>
            <person name="Thang M."/>
            <person name="Chan C."/>
        </authorList>
    </citation>
    <scope>NUCLEOTIDE SEQUENCE</scope>
</reference>
<organism evidence="1 2">
    <name type="scientific">Symbiodinium natans</name>
    <dbReference type="NCBI Taxonomy" id="878477"/>
    <lineage>
        <taxon>Eukaryota</taxon>
        <taxon>Sar</taxon>
        <taxon>Alveolata</taxon>
        <taxon>Dinophyceae</taxon>
        <taxon>Suessiales</taxon>
        <taxon>Symbiodiniaceae</taxon>
        <taxon>Symbiodinium</taxon>
    </lineage>
</organism>
<dbReference type="Proteomes" id="UP000604046">
    <property type="component" value="Unassembled WGS sequence"/>
</dbReference>
<dbReference type="EMBL" id="CAJNDS010000291">
    <property type="protein sequence ID" value="CAE7039312.1"/>
    <property type="molecule type" value="Genomic_DNA"/>
</dbReference>